<comment type="caution">
    <text evidence="1">The sequence shown here is derived from an EMBL/GenBank/DDBJ whole genome shotgun (WGS) entry which is preliminary data.</text>
</comment>
<organism evidence="1 2">
    <name type="scientific">Candidatus Neomicrothrix subdominans</name>
    <dbReference type="NCBI Taxonomy" id="2954438"/>
    <lineage>
        <taxon>Bacteria</taxon>
        <taxon>Bacillati</taxon>
        <taxon>Actinomycetota</taxon>
        <taxon>Acidimicrobiia</taxon>
        <taxon>Acidimicrobiales</taxon>
        <taxon>Microthrixaceae</taxon>
        <taxon>Candidatus Neomicrothrix</taxon>
    </lineage>
</organism>
<dbReference type="EMBL" id="JADJZA010000010">
    <property type="protein sequence ID" value="MBK9298679.1"/>
    <property type="molecule type" value="Genomic_DNA"/>
</dbReference>
<sequence length="173" mass="18371">MSNEPTTSGSSDVEVALAQLLKQAEQARTTLLDTDGSSEAEASYLADAAQALSTMELELTFARATLAAERADTKPDLESTLTDAADAARRWIDDAGVQAQLGRMELQDRVSAISQYLDRARAEVIRAGERVSDVVGTELGDVRSATLSSIDGIRDVIVDAGRSIRAAGESLQE</sequence>
<protein>
    <submittedName>
        <fullName evidence="1">Uncharacterized protein</fullName>
    </submittedName>
</protein>
<name>A0A936TGC4_9ACTN</name>
<evidence type="ECO:0000313" key="2">
    <source>
        <dbReference type="Proteomes" id="UP000727993"/>
    </source>
</evidence>
<dbReference type="Proteomes" id="UP000727993">
    <property type="component" value="Unassembled WGS sequence"/>
</dbReference>
<dbReference type="AlphaFoldDB" id="A0A936TGC4"/>
<gene>
    <name evidence="1" type="ORF">IPN02_18000</name>
</gene>
<proteinExistence type="predicted"/>
<accession>A0A936TGC4</accession>
<reference evidence="1 2" key="1">
    <citation type="submission" date="2020-10" db="EMBL/GenBank/DDBJ databases">
        <title>Connecting structure to function with the recovery of over 1000 high-quality activated sludge metagenome-assembled genomes encoding full-length rRNA genes using long-read sequencing.</title>
        <authorList>
            <person name="Singleton C.M."/>
            <person name="Petriglieri F."/>
            <person name="Kristensen J.M."/>
            <person name="Kirkegaard R.H."/>
            <person name="Michaelsen T.Y."/>
            <person name="Andersen M.H."/>
            <person name="Karst S.M."/>
            <person name="Dueholm M.S."/>
            <person name="Nielsen P.H."/>
            <person name="Albertsen M."/>
        </authorList>
    </citation>
    <scope>NUCLEOTIDE SEQUENCE [LARGE SCALE GENOMIC DNA]</scope>
    <source>
        <strain evidence="1">Lyne_18-Q3-R50-59_MAXAC.006</strain>
    </source>
</reference>
<evidence type="ECO:0000313" key="1">
    <source>
        <dbReference type="EMBL" id="MBK9298679.1"/>
    </source>
</evidence>